<keyword evidence="3 4" id="KW-0479">Metal-binding</keyword>
<dbReference type="Pfam" id="PF01784">
    <property type="entry name" value="DUF34_NIF3"/>
    <property type="match status" value="1"/>
</dbReference>
<evidence type="ECO:0000313" key="8">
    <source>
        <dbReference type="Proteomes" id="UP000074108"/>
    </source>
</evidence>
<dbReference type="FunFam" id="3.30.70.120:FF:000006">
    <property type="entry name" value="GTP cyclohydrolase 1 type 2 homolog"/>
    <property type="match status" value="1"/>
</dbReference>
<dbReference type="AlphaFoldDB" id="A0A147K7E8"/>
<dbReference type="InterPro" id="IPR036069">
    <property type="entry name" value="DUF34/NIF3_sf"/>
</dbReference>
<dbReference type="InterPro" id="IPR017221">
    <property type="entry name" value="DUF34/NIF3_bac"/>
</dbReference>
<organism evidence="7 8">
    <name type="scientific">Bacillus coahuilensis p1.1.43</name>
    <dbReference type="NCBI Taxonomy" id="1150625"/>
    <lineage>
        <taxon>Bacteria</taxon>
        <taxon>Bacillati</taxon>
        <taxon>Bacillota</taxon>
        <taxon>Bacilli</taxon>
        <taxon>Bacillales</taxon>
        <taxon>Bacillaceae</taxon>
        <taxon>Bacillus</taxon>
    </lineage>
</organism>
<dbReference type="Proteomes" id="UP000074108">
    <property type="component" value="Unassembled WGS sequence"/>
</dbReference>
<dbReference type="NCBIfam" id="TIGR00486">
    <property type="entry name" value="YbgI_SA1388"/>
    <property type="match status" value="1"/>
</dbReference>
<dbReference type="PANTHER" id="PTHR13799:SF14">
    <property type="entry name" value="GTP CYCLOHYDROLASE 1 TYPE 2 HOMOLOG"/>
    <property type="match status" value="1"/>
</dbReference>
<feature type="binding site" evidence="5">
    <location>
        <position position="335"/>
    </location>
    <ligand>
        <name>a divalent metal cation</name>
        <dbReference type="ChEBI" id="CHEBI:60240"/>
        <label>1</label>
    </ligand>
</feature>
<feature type="binding site" evidence="5">
    <location>
        <position position="67"/>
    </location>
    <ligand>
        <name>a divalent metal cation</name>
        <dbReference type="ChEBI" id="CHEBI:60240"/>
        <label>1</label>
    </ligand>
</feature>
<evidence type="ECO:0000256" key="2">
    <source>
        <dbReference type="ARBA" id="ARBA00022112"/>
    </source>
</evidence>
<dbReference type="InterPro" id="IPR002678">
    <property type="entry name" value="DUF34/NIF3"/>
</dbReference>
<protein>
    <recommendedName>
        <fullName evidence="2 4">GTP cyclohydrolase 1 type 2 homolog</fullName>
    </recommendedName>
</protein>
<proteinExistence type="inferred from homology"/>
<gene>
    <name evidence="7" type="ORF">Q75_10130</name>
</gene>
<evidence type="ECO:0000256" key="5">
    <source>
        <dbReference type="PIRSR" id="PIRSR602678-1"/>
    </source>
</evidence>
<dbReference type="PATRIC" id="fig|1150625.3.peg.2159"/>
<dbReference type="Gene3D" id="3.40.1390.30">
    <property type="entry name" value="NIF3 (NGG1p interacting factor 3)-like"/>
    <property type="match status" value="1"/>
</dbReference>
<dbReference type="RefSeq" id="WP_059283118.1">
    <property type="nucleotide sequence ID" value="NZ_LDYG01000031.1"/>
</dbReference>
<feature type="binding site" evidence="5">
    <location>
        <position position="106"/>
    </location>
    <ligand>
        <name>a divalent metal cation</name>
        <dbReference type="ChEBI" id="CHEBI:60240"/>
        <label>1</label>
    </ligand>
</feature>
<reference evidence="7 8" key="1">
    <citation type="journal article" date="2016" name="Front. Microbiol.">
        <title>Microevolution Analysis of Bacillus coahuilensis Unveils Differences in Phosphorus Acquisition Strategies and Their Regulation.</title>
        <authorList>
            <person name="Gomez-Lunar Z."/>
            <person name="Hernandez-Gonzalez I."/>
            <person name="Rodriguez-Torres M.D."/>
            <person name="Souza V."/>
            <person name="Olmedo-Alvarez G."/>
        </authorList>
    </citation>
    <scope>NUCLEOTIDE SEQUENCE [LARGE SCALE GENOMIC DNA]</scope>
    <source>
        <strain evidence="8">p1.1.43</strain>
    </source>
</reference>
<dbReference type="SUPFAM" id="SSF102705">
    <property type="entry name" value="NIF3 (NGG1p interacting factor 3)-like"/>
    <property type="match status" value="1"/>
</dbReference>
<dbReference type="PIRSF" id="PIRSF037489">
    <property type="entry name" value="UCP037489_NIF3_YqfO"/>
    <property type="match status" value="1"/>
</dbReference>
<dbReference type="Gene3D" id="3.30.70.120">
    <property type="match status" value="1"/>
</dbReference>
<evidence type="ECO:0000256" key="4">
    <source>
        <dbReference type="PIRNR" id="PIRNR037489"/>
    </source>
</evidence>
<dbReference type="FunFam" id="3.40.1390.30:FF:000001">
    <property type="entry name" value="GTP cyclohydrolase 1 type 2"/>
    <property type="match status" value="1"/>
</dbReference>
<dbReference type="InterPro" id="IPR015867">
    <property type="entry name" value="N-reg_PII/ATP_PRibTrfase_C"/>
</dbReference>
<sequence>MKEVKGERIIQLFESFSPKYLAMDGDPIGLQIGSLRRPVKNIMITLDVLEAVVDEAVEKKVDLIICHHPPIFRPLTALKTDSGQGPIFEKLIKHDISVYAAHTNLDVAVGGVNDLLAEALDLQDIKVLAPTYEKKMKKMVVFVPTTHAEKVRKALGDAGAGEMGNYSHTSFTSRGEGRFTPTEGSRPFIGESGKSEIVNEVKIETIYHAKEEKRILQAMLQAHPYEEIAYDLIPLDNPSEPMGLGRIGRLEAPKSLRDFSLHVKEKLGVEAVRVVGDLNETINKVAVLGGDGNKYIHTAKYQGADVLVTGDLYFHTAHDSMMLGLHVVDPGHHVEKVMIEGVAEKLAALASEQKLEVNIIQSETDTNPFKFL</sequence>
<evidence type="ECO:0000256" key="1">
    <source>
        <dbReference type="ARBA" id="ARBA00006964"/>
    </source>
</evidence>
<dbReference type="OrthoDB" id="9792792at2"/>
<feature type="binding site" evidence="5">
    <location>
        <position position="68"/>
    </location>
    <ligand>
        <name>a divalent metal cation</name>
        <dbReference type="ChEBI" id="CHEBI:60240"/>
        <label>1</label>
    </ligand>
</feature>
<evidence type="ECO:0000313" key="7">
    <source>
        <dbReference type="EMBL" id="KUP06008.1"/>
    </source>
</evidence>
<keyword evidence="8" id="KW-1185">Reference proteome</keyword>
<comment type="caution">
    <text evidence="7">The sequence shown here is derived from an EMBL/GenBank/DDBJ whole genome shotgun (WGS) entry which is preliminary data.</text>
</comment>
<dbReference type="GO" id="GO:0046872">
    <property type="term" value="F:metal ion binding"/>
    <property type="evidence" value="ECO:0007669"/>
    <property type="project" value="UniProtKB-UniRule"/>
</dbReference>
<comment type="similarity">
    <text evidence="1 4">Belongs to the GTP cyclohydrolase I type 2/NIF3 family.</text>
</comment>
<evidence type="ECO:0000256" key="3">
    <source>
        <dbReference type="ARBA" id="ARBA00022723"/>
    </source>
</evidence>
<dbReference type="EMBL" id="LDYG01000031">
    <property type="protein sequence ID" value="KUP06008.1"/>
    <property type="molecule type" value="Genomic_DNA"/>
</dbReference>
<name>A0A147K7E8_9BACI</name>
<dbReference type="STRING" id="1150625.Q75_10130"/>
<feature type="region of interest" description="Disordered" evidence="6">
    <location>
        <begin position="170"/>
        <end position="191"/>
    </location>
</feature>
<accession>A0A147K7E8</accession>
<dbReference type="PANTHER" id="PTHR13799">
    <property type="entry name" value="NGG1 INTERACTING FACTOR 3"/>
    <property type="match status" value="1"/>
</dbReference>
<evidence type="ECO:0000256" key="6">
    <source>
        <dbReference type="SAM" id="MobiDB-lite"/>
    </source>
</evidence>
<feature type="binding site" evidence="5">
    <location>
        <position position="332"/>
    </location>
    <ligand>
        <name>a divalent metal cation</name>
        <dbReference type="ChEBI" id="CHEBI:60240"/>
        <label>1</label>
    </ligand>
</feature>
<dbReference type="GO" id="GO:0005737">
    <property type="term" value="C:cytoplasm"/>
    <property type="evidence" value="ECO:0007669"/>
    <property type="project" value="TreeGrafter"/>
</dbReference>